<gene>
    <name evidence="2" type="ORF">BGZ65_003057</name>
</gene>
<protein>
    <recommendedName>
        <fullName evidence="1">Ndc10 domain-containing protein</fullName>
    </recommendedName>
</protein>
<evidence type="ECO:0000313" key="3">
    <source>
        <dbReference type="Proteomes" id="UP000749646"/>
    </source>
</evidence>
<dbReference type="Proteomes" id="UP000749646">
    <property type="component" value="Unassembled WGS sequence"/>
</dbReference>
<dbReference type="AlphaFoldDB" id="A0A9P6LUE8"/>
<evidence type="ECO:0000259" key="1">
    <source>
        <dbReference type="Pfam" id="PF16787"/>
    </source>
</evidence>
<name>A0A9P6LUE8_9FUNG</name>
<keyword evidence="3" id="KW-1185">Reference proteome</keyword>
<dbReference type="OrthoDB" id="2377116at2759"/>
<sequence>MRRATLPDLFSHEVERHDGQGQFTLSVVLLMLQWKANKDDKLENGVVVRNKDPLLCSVGALALYLLDYWSNNNTKKPNLVNPSWADYHLLVENDPLANLSDSRQYSVHRSVMDESGIKDQKRSLIEAVFMELNTPNPVAPLWKSLLSTEIGRSIALCNTASQV</sequence>
<comment type="caution">
    <text evidence="2">The sequence shown here is derived from an EMBL/GenBank/DDBJ whole genome shotgun (WGS) entry which is preliminary data.</text>
</comment>
<reference evidence="2" key="1">
    <citation type="journal article" date="2020" name="Fungal Divers.">
        <title>Resolving the Mortierellaceae phylogeny through synthesis of multi-gene phylogenetics and phylogenomics.</title>
        <authorList>
            <person name="Vandepol N."/>
            <person name="Liber J."/>
            <person name="Desiro A."/>
            <person name="Na H."/>
            <person name="Kennedy M."/>
            <person name="Barry K."/>
            <person name="Grigoriev I.V."/>
            <person name="Miller A.N."/>
            <person name="O'Donnell K."/>
            <person name="Stajich J.E."/>
            <person name="Bonito G."/>
        </authorList>
    </citation>
    <scope>NUCLEOTIDE SEQUENCE</scope>
    <source>
        <strain evidence="2">MES-2147</strain>
    </source>
</reference>
<dbReference type="Gene3D" id="1.10.443.20">
    <property type="entry name" value="Centromere DNA-binding protein complex CBF3 subunit, domain 2"/>
    <property type="match status" value="1"/>
</dbReference>
<feature type="domain" description="Ndc10" evidence="1">
    <location>
        <begin position="3"/>
        <end position="124"/>
    </location>
</feature>
<dbReference type="Pfam" id="PF16787">
    <property type="entry name" value="NDC10_II"/>
    <property type="match status" value="1"/>
</dbReference>
<accession>A0A9P6LUE8</accession>
<organism evidence="2 3">
    <name type="scientific">Modicella reniformis</name>
    <dbReference type="NCBI Taxonomy" id="1440133"/>
    <lineage>
        <taxon>Eukaryota</taxon>
        <taxon>Fungi</taxon>
        <taxon>Fungi incertae sedis</taxon>
        <taxon>Mucoromycota</taxon>
        <taxon>Mortierellomycotina</taxon>
        <taxon>Mortierellomycetes</taxon>
        <taxon>Mortierellales</taxon>
        <taxon>Mortierellaceae</taxon>
        <taxon>Modicella</taxon>
    </lineage>
</organism>
<evidence type="ECO:0000313" key="2">
    <source>
        <dbReference type="EMBL" id="KAF9941482.1"/>
    </source>
</evidence>
<proteinExistence type="predicted"/>
<dbReference type="EMBL" id="JAAAHW010009407">
    <property type="protein sequence ID" value="KAF9941482.1"/>
    <property type="molecule type" value="Genomic_DNA"/>
</dbReference>
<dbReference type="GO" id="GO:0003677">
    <property type="term" value="F:DNA binding"/>
    <property type="evidence" value="ECO:0007669"/>
    <property type="project" value="InterPro"/>
</dbReference>
<dbReference type="InterPro" id="IPR031872">
    <property type="entry name" value="NDC10_II"/>
</dbReference>
<dbReference type="InterPro" id="IPR038279">
    <property type="entry name" value="Ndc10_dom2_sf"/>
</dbReference>